<organism evidence="6 7">
    <name type="scientific">Demequina litoralis</name>
    <dbReference type="NCBI Taxonomy" id="3051660"/>
    <lineage>
        <taxon>Bacteria</taxon>
        <taxon>Bacillati</taxon>
        <taxon>Actinomycetota</taxon>
        <taxon>Actinomycetes</taxon>
        <taxon>Micrococcales</taxon>
        <taxon>Demequinaceae</taxon>
        <taxon>Demequina</taxon>
    </lineage>
</organism>
<evidence type="ECO:0000313" key="7">
    <source>
        <dbReference type="Proteomes" id="UP001172728"/>
    </source>
</evidence>
<evidence type="ECO:0000259" key="5">
    <source>
        <dbReference type="Pfam" id="PF09084"/>
    </source>
</evidence>
<evidence type="ECO:0000313" key="6">
    <source>
        <dbReference type="EMBL" id="MDN4475521.1"/>
    </source>
</evidence>
<name>A0ABT8G8Q8_9MICO</name>
<gene>
    <name evidence="6" type="ORF">QQX09_06605</name>
</gene>
<dbReference type="Gene3D" id="3.40.190.10">
    <property type="entry name" value="Periplasmic binding protein-like II"/>
    <property type="match status" value="2"/>
</dbReference>
<comment type="subcellular location">
    <subcellularLocation>
        <location evidence="1">Periplasm</location>
    </subcellularLocation>
</comment>
<feature type="domain" description="SsuA/THI5-like" evidence="5">
    <location>
        <begin position="67"/>
        <end position="283"/>
    </location>
</feature>
<dbReference type="EMBL" id="JAUHPW010000004">
    <property type="protein sequence ID" value="MDN4475521.1"/>
    <property type="molecule type" value="Genomic_DNA"/>
</dbReference>
<evidence type="ECO:0000256" key="4">
    <source>
        <dbReference type="SAM" id="SignalP"/>
    </source>
</evidence>
<reference evidence="6" key="1">
    <citation type="submission" date="2023-06" db="EMBL/GenBank/DDBJ databases">
        <title>Sysu t00192.</title>
        <authorList>
            <person name="Gao L."/>
            <person name="Fang B.-Z."/>
            <person name="Li W.-J."/>
        </authorList>
    </citation>
    <scope>NUCLEOTIDE SEQUENCE</scope>
    <source>
        <strain evidence="6">SYSU T00192</strain>
    </source>
</reference>
<dbReference type="InterPro" id="IPR015168">
    <property type="entry name" value="SsuA/THI5"/>
</dbReference>
<keyword evidence="7" id="KW-1185">Reference proteome</keyword>
<dbReference type="RefSeq" id="WP_301132662.1">
    <property type="nucleotide sequence ID" value="NZ_JAUHPW010000004.1"/>
</dbReference>
<proteinExistence type="inferred from homology"/>
<dbReference type="PANTHER" id="PTHR30024:SF47">
    <property type="entry name" value="TAURINE-BINDING PERIPLASMIC PROTEIN"/>
    <property type="match status" value="1"/>
</dbReference>
<dbReference type="Pfam" id="PF09084">
    <property type="entry name" value="NMT1"/>
    <property type="match status" value="1"/>
</dbReference>
<sequence>MHVQSLSVRMRTALGAVAAVGVLALTACSSDGGGTGSSESAEPMESETGGAMMETVDVTVGVIPILDVAPLYLGISEGFFEEEGLTITTELAQGGAAIVPGVVSGQFQFGFSNVTSLILAESNDLGVVAVAPGGSTTGDLMNDWAAVMTLADSGISSPKDLEGKKVAVNTLNNINTSTINKMVRDDGGDPSTIEYVELAFPDIVPAVASGDVDAGQVVEPFATIAKGQDMVNLGSNYAATDPNLMIAEYFTSATYAEENPDVVEAFANALTKSFEYATENPDAVRAVLADYTNMDEATQQAVTLLSWPSEIDSNTVQLLADLAVEDGFLTEVPDLSPLLP</sequence>
<accession>A0ABT8G8Q8</accession>
<dbReference type="Proteomes" id="UP001172728">
    <property type="component" value="Unassembled WGS sequence"/>
</dbReference>
<evidence type="ECO:0000256" key="3">
    <source>
        <dbReference type="ARBA" id="ARBA00022729"/>
    </source>
</evidence>
<dbReference type="SUPFAM" id="SSF53850">
    <property type="entry name" value="Periplasmic binding protein-like II"/>
    <property type="match status" value="1"/>
</dbReference>
<comment type="similarity">
    <text evidence="2">Belongs to the bacterial solute-binding protein SsuA/TauA family.</text>
</comment>
<comment type="caution">
    <text evidence="6">The sequence shown here is derived from an EMBL/GenBank/DDBJ whole genome shotgun (WGS) entry which is preliminary data.</text>
</comment>
<dbReference type="PANTHER" id="PTHR30024">
    <property type="entry name" value="ALIPHATIC SULFONATES-BINDING PROTEIN-RELATED"/>
    <property type="match status" value="1"/>
</dbReference>
<keyword evidence="3 4" id="KW-0732">Signal</keyword>
<evidence type="ECO:0000256" key="1">
    <source>
        <dbReference type="ARBA" id="ARBA00004418"/>
    </source>
</evidence>
<protein>
    <submittedName>
        <fullName evidence="6">ABC transporter substrate-binding protein</fullName>
    </submittedName>
</protein>
<feature type="signal peptide" evidence="4">
    <location>
        <begin position="1"/>
        <end position="29"/>
    </location>
</feature>
<evidence type="ECO:0000256" key="2">
    <source>
        <dbReference type="ARBA" id="ARBA00010742"/>
    </source>
</evidence>
<feature type="chain" id="PRO_5045055033" evidence="4">
    <location>
        <begin position="30"/>
        <end position="340"/>
    </location>
</feature>